<dbReference type="RefSeq" id="WP_042529416.1">
    <property type="nucleotide sequence ID" value="NZ_CDGG01000001.1"/>
</dbReference>
<dbReference type="Pfam" id="PF14491">
    <property type="entry name" value="DUF4435"/>
    <property type="match status" value="1"/>
</dbReference>
<name>A0A0A1M616_9BACI</name>
<dbReference type="AlphaFoldDB" id="A0A0A1M616"/>
<dbReference type="EMBL" id="CDGG01000001">
    <property type="protein sequence ID" value="CEI80725.1"/>
    <property type="molecule type" value="Genomic_DNA"/>
</dbReference>
<reference evidence="2 3" key="1">
    <citation type="submission" date="2014-11" db="EMBL/GenBank/DDBJ databases">
        <authorList>
            <person name="Urmite Genomes Urmite Genomes"/>
        </authorList>
    </citation>
    <scope>NUCLEOTIDE SEQUENCE [LARGE SCALE GENOMIC DNA]</scope>
    <source>
        <strain evidence="2 3">Oc5</strain>
    </source>
</reference>
<evidence type="ECO:0000313" key="2">
    <source>
        <dbReference type="EMBL" id="CEI80725.1"/>
    </source>
</evidence>
<protein>
    <recommendedName>
        <fullName evidence="1">DUF4435 domain-containing protein</fullName>
    </recommendedName>
</protein>
<sequence>MGINLSRDEILREKRNGRTVGYHKFTLKFKPRQRKPYCFIEGEDSKYYISRITMVCKAEPIFISCKGKKGVVETFNEIQKHND</sequence>
<dbReference type="OrthoDB" id="2083140at2"/>
<proteinExistence type="predicted"/>
<dbReference type="Proteomes" id="UP000040453">
    <property type="component" value="Unassembled WGS sequence"/>
</dbReference>
<keyword evidence="3" id="KW-1185">Reference proteome</keyword>
<feature type="domain" description="DUF4435" evidence="1">
    <location>
        <begin position="34"/>
        <end position="81"/>
    </location>
</feature>
<dbReference type="InterPro" id="IPR029492">
    <property type="entry name" value="DUF4435"/>
</dbReference>
<accession>A0A0A1M616</accession>
<evidence type="ECO:0000259" key="1">
    <source>
        <dbReference type="Pfam" id="PF14491"/>
    </source>
</evidence>
<evidence type="ECO:0000313" key="3">
    <source>
        <dbReference type="Proteomes" id="UP000040453"/>
    </source>
</evidence>
<organism evidence="2 3">
    <name type="scientific">Oceanobacillus oncorhynchi</name>
    <dbReference type="NCBI Taxonomy" id="545501"/>
    <lineage>
        <taxon>Bacteria</taxon>
        <taxon>Bacillati</taxon>
        <taxon>Bacillota</taxon>
        <taxon>Bacilli</taxon>
        <taxon>Bacillales</taxon>
        <taxon>Bacillaceae</taxon>
        <taxon>Oceanobacillus</taxon>
    </lineage>
</organism>
<gene>
    <name evidence="2" type="ORF">BN997_00534</name>
</gene>